<dbReference type="AlphaFoldDB" id="A0A1I7RLI2"/>
<dbReference type="GO" id="GO:0007059">
    <property type="term" value="P:chromosome segregation"/>
    <property type="evidence" value="ECO:0007669"/>
    <property type="project" value="UniProtKB-KW"/>
</dbReference>
<evidence type="ECO:0000256" key="1">
    <source>
        <dbReference type="ARBA" id="ARBA00004642"/>
    </source>
</evidence>
<dbReference type="Proteomes" id="UP000095284">
    <property type="component" value="Unplaced"/>
</dbReference>
<evidence type="ECO:0000256" key="6">
    <source>
        <dbReference type="ARBA" id="ARBA00022829"/>
    </source>
</evidence>
<dbReference type="GO" id="GO:0051301">
    <property type="term" value="P:cell division"/>
    <property type="evidence" value="ECO:0007669"/>
    <property type="project" value="UniProtKB-KW"/>
</dbReference>
<dbReference type="EMBL" id="CAJFCV020000001">
    <property type="protein sequence ID" value="CAG9082959.1"/>
    <property type="molecule type" value="Genomic_DNA"/>
</dbReference>
<organism evidence="12 14">
    <name type="scientific">Bursaphelenchus xylophilus</name>
    <name type="common">Pinewood nematode worm</name>
    <name type="synonym">Aphelenchoides xylophilus</name>
    <dbReference type="NCBI Taxonomy" id="6326"/>
    <lineage>
        <taxon>Eukaryota</taxon>
        <taxon>Metazoa</taxon>
        <taxon>Ecdysozoa</taxon>
        <taxon>Nematoda</taxon>
        <taxon>Chromadorea</taxon>
        <taxon>Rhabditida</taxon>
        <taxon>Tylenchina</taxon>
        <taxon>Tylenchomorpha</taxon>
        <taxon>Aphelenchoidea</taxon>
        <taxon>Aphelenchoididae</taxon>
        <taxon>Bursaphelenchus</taxon>
    </lineage>
</organism>
<name>A0A1I7RLI2_BURXY</name>
<evidence type="ECO:0000256" key="8">
    <source>
        <dbReference type="ARBA" id="ARBA00023306"/>
    </source>
</evidence>
<dbReference type="InterPro" id="IPR011990">
    <property type="entry name" value="TPR-like_helical_dom_sf"/>
</dbReference>
<evidence type="ECO:0000256" key="3">
    <source>
        <dbReference type="ARBA" id="ARBA00017198"/>
    </source>
</evidence>
<dbReference type="Pfam" id="PF10345">
    <property type="entry name" value="Cohesin_load"/>
    <property type="match status" value="1"/>
</dbReference>
<dbReference type="PANTHER" id="PTHR21394">
    <property type="entry name" value="MAU2 CHROMATID COHESION FACTOR HOMOLOG"/>
    <property type="match status" value="1"/>
</dbReference>
<evidence type="ECO:0000313" key="12">
    <source>
        <dbReference type="Proteomes" id="UP000095284"/>
    </source>
</evidence>
<evidence type="ECO:0000313" key="13">
    <source>
        <dbReference type="Proteomes" id="UP000659654"/>
    </source>
</evidence>
<evidence type="ECO:0000256" key="5">
    <source>
        <dbReference type="ARBA" id="ARBA00022776"/>
    </source>
</evidence>
<comment type="subcellular location">
    <subcellularLocation>
        <location evidence="1">Nucleus</location>
        <location evidence="1">Nucleoplasm</location>
    </subcellularLocation>
</comment>
<keyword evidence="7" id="KW-0539">Nucleus</keyword>
<comment type="function">
    <text evidence="9">Required for association of the cohesin complex with chromatin during interphase. Plays a role in sister chromatid cohesion and normal progression through prometaphase.</text>
</comment>
<evidence type="ECO:0000256" key="4">
    <source>
        <dbReference type="ARBA" id="ARBA00022618"/>
    </source>
</evidence>
<dbReference type="Gene3D" id="1.25.40.10">
    <property type="entry name" value="Tetratricopeptide repeat domain"/>
    <property type="match status" value="2"/>
</dbReference>
<keyword evidence="5" id="KW-0498">Mitosis</keyword>
<dbReference type="WBParaSite" id="BXY_0156700.1">
    <property type="protein sequence ID" value="BXY_0156700.1"/>
    <property type="gene ID" value="BXY_0156700"/>
</dbReference>
<protein>
    <recommendedName>
        <fullName evidence="3">MAU2 chromatid cohesion factor homolog</fullName>
    </recommendedName>
    <alternativeName>
        <fullName evidence="10">Cohesin loading complex subunit SCC4 homolog</fullName>
    </alternativeName>
</protein>
<keyword evidence="6" id="KW-0159">Chromosome partition</keyword>
<keyword evidence="13" id="KW-1185">Reference proteome</keyword>
<reference evidence="14" key="1">
    <citation type="submission" date="2016-11" db="UniProtKB">
        <authorList>
            <consortium name="WormBaseParasite"/>
        </authorList>
    </citation>
    <scope>IDENTIFICATION</scope>
</reference>
<keyword evidence="4" id="KW-0132">Cell division</keyword>
<gene>
    <name evidence="11" type="ORF">BXYJ_LOCUS1046</name>
</gene>
<dbReference type="SUPFAM" id="SSF48452">
    <property type="entry name" value="TPR-like"/>
    <property type="match status" value="2"/>
</dbReference>
<evidence type="ECO:0000313" key="14">
    <source>
        <dbReference type="WBParaSite" id="BXY_0156700.1"/>
    </source>
</evidence>
<evidence type="ECO:0000256" key="10">
    <source>
        <dbReference type="ARBA" id="ARBA00030523"/>
    </source>
</evidence>
<dbReference type="OrthoDB" id="5565328at2759"/>
<dbReference type="eggNOG" id="KOG2300">
    <property type="taxonomic scope" value="Eukaryota"/>
</dbReference>
<dbReference type="GO" id="GO:0005654">
    <property type="term" value="C:nucleoplasm"/>
    <property type="evidence" value="ECO:0007669"/>
    <property type="project" value="UniProtKB-SubCell"/>
</dbReference>
<evidence type="ECO:0000256" key="2">
    <source>
        <dbReference type="ARBA" id="ARBA00008585"/>
    </source>
</evidence>
<dbReference type="GO" id="GO:0007064">
    <property type="term" value="P:mitotic sister chromatid cohesion"/>
    <property type="evidence" value="ECO:0007669"/>
    <property type="project" value="InterPro"/>
</dbReference>
<comment type="similarity">
    <text evidence="2">Belongs to the SCC4/mau-2 family.</text>
</comment>
<evidence type="ECO:0000256" key="9">
    <source>
        <dbReference type="ARBA" id="ARBA00025632"/>
    </source>
</evidence>
<accession>A0A1I7RLI2</accession>
<keyword evidence="8" id="KW-0131">Cell cycle</keyword>
<evidence type="ECO:0000256" key="7">
    <source>
        <dbReference type="ARBA" id="ARBA00023242"/>
    </source>
</evidence>
<dbReference type="Proteomes" id="UP000659654">
    <property type="component" value="Unassembled WGS sequence"/>
</dbReference>
<dbReference type="InterPro" id="IPR019440">
    <property type="entry name" value="MAU2"/>
</dbReference>
<sequence>MATSATSAENYLNPPPNVDPNVTVYHLLRMAEDFRIRKPPKYKLCLKSLMAAKKVPCNRELMGRVEFQLGKCLWFYSKNTKLGTHHLENAYNIFKELGDRYACLQTVGLLGDIYLNDQDYQKVKSLLKGEIEVSKQYPFYHSRVLFLLADAYYRSNDMERALEVVKTGVHYFTEVQNPVIVCYFLLVKSLIYSTQSGNFQTQLGVTVGELGEILNTLPADLPELDDIRAFCYTIQLSFFLSVGLYKNGRSCLGHLHNAVQSASKREMNPKPHFRWLNSEMLTAVAYVFTVLTNVHLNNMDRAQRYYQTSIKHFETLKHCWGRSVWAIIERSHEYLAKNLEILVYQEIAPTYLIKGDSENCLFCVSRSLDLMMKDQVLFNNFNAQVHCTLGMVACFHRRFKEAESQYTIAATTANDLDLKLFSYLSMGLIFLYTGDSVNYYEMCGKITNFQSNSKNLKAILCLVNAFNSYIHGKVEDSKGHIAQCLNISRDEDMGRIQSLASLLSSTLFKARDVDAFSAGISWADKLSDGSLKLWGYSQMLENAKVTQNEENFNQANQQIAVLKASLAEDRSKIKSNKAFSLITWISDQLPN</sequence>
<proteinExistence type="inferred from homology"/>
<dbReference type="EMBL" id="CAJFDI010000001">
    <property type="protein sequence ID" value="CAD5208810.1"/>
    <property type="molecule type" value="Genomic_DNA"/>
</dbReference>
<reference evidence="11" key="2">
    <citation type="submission" date="2020-09" db="EMBL/GenBank/DDBJ databases">
        <authorList>
            <person name="Kikuchi T."/>
        </authorList>
    </citation>
    <scope>NUCLEOTIDE SEQUENCE</scope>
    <source>
        <strain evidence="11">Ka4C1</strain>
    </source>
</reference>
<evidence type="ECO:0000313" key="11">
    <source>
        <dbReference type="EMBL" id="CAD5208810.1"/>
    </source>
</evidence>
<dbReference type="Proteomes" id="UP000582659">
    <property type="component" value="Unassembled WGS sequence"/>
</dbReference>